<dbReference type="AlphaFoldDB" id="A0A142VBL2"/>
<dbReference type="Proteomes" id="UP000076394">
    <property type="component" value="Chromosome"/>
</dbReference>
<evidence type="ECO:0000313" key="2">
    <source>
        <dbReference type="Proteomes" id="UP000076394"/>
    </source>
</evidence>
<organism evidence="1 2">
    <name type="scientific">Dehalococcoides mccartyi</name>
    <dbReference type="NCBI Taxonomy" id="61435"/>
    <lineage>
        <taxon>Bacteria</taxon>
        <taxon>Bacillati</taxon>
        <taxon>Chloroflexota</taxon>
        <taxon>Dehalococcoidia</taxon>
        <taxon>Dehalococcoidales</taxon>
        <taxon>Dehalococcoidaceae</taxon>
        <taxon>Dehalococcoides</taxon>
    </lineage>
</organism>
<sequence length="111" mass="11937">MKDVNSASAADLFGIDGFVLATTQTFQSVAGATKKFLEKLWINKDRIAKGELFASMICYKNDPSATQTSLKNIAGYLGFTDAISGVNINLDEFEAGQIKARQLGLSLAKVL</sequence>
<gene>
    <name evidence="1" type="ORF">Dm11a5_1400</name>
</gene>
<proteinExistence type="predicted"/>
<name>A0A142VBL2_9CHLR</name>
<accession>A0A142VBL2</accession>
<dbReference type="PATRIC" id="fig|61435.8.peg.1390"/>
<evidence type="ECO:0000313" key="1">
    <source>
        <dbReference type="EMBL" id="AMU87226.1"/>
    </source>
</evidence>
<dbReference type="SUPFAM" id="SSF52218">
    <property type="entry name" value="Flavoproteins"/>
    <property type="match status" value="1"/>
</dbReference>
<reference evidence="1 2" key="1">
    <citation type="submission" date="2015-03" db="EMBL/GenBank/DDBJ databases">
        <title>Genomic characterization of Dehalococcoides mccartyi strain 11a5, an unusal plasmid-containing chloroethene dechlorinator.</title>
        <authorList>
            <person name="Zhao S."/>
            <person name="Ding C."/>
            <person name="He J."/>
        </authorList>
    </citation>
    <scope>NUCLEOTIDE SEQUENCE [LARGE SCALE GENOMIC DNA]</scope>
    <source>
        <strain evidence="1 2">11a5</strain>
    </source>
</reference>
<protein>
    <submittedName>
        <fullName evidence="1">Uncharacterized protein</fullName>
    </submittedName>
</protein>
<dbReference type="Gene3D" id="3.40.50.360">
    <property type="match status" value="1"/>
</dbReference>
<dbReference type="RefSeq" id="WP_015407323.1">
    <property type="nucleotide sequence ID" value="NZ_CP011127.1"/>
</dbReference>
<dbReference type="EMBL" id="CP011127">
    <property type="protein sequence ID" value="AMU87226.1"/>
    <property type="molecule type" value="Genomic_DNA"/>
</dbReference>
<dbReference type="InterPro" id="IPR029039">
    <property type="entry name" value="Flavoprotein-like_sf"/>
</dbReference>